<sequence>MIKEQKQNFALVCCSHDVICVPMLPKSMHILWSNHKKWRIQSLLVNIISRALFSEIRERVLMRKEREETSKTNKKKG</sequence>
<accession>A0ABQ9K3W6</accession>
<comment type="caution">
    <text evidence="1">The sequence shown here is derived from an EMBL/GenBank/DDBJ whole genome shotgun (WGS) entry which is preliminary data.</text>
</comment>
<evidence type="ECO:0000313" key="2">
    <source>
        <dbReference type="Proteomes" id="UP001162164"/>
    </source>
</evidence>
<gene>
    <name evidence="1" type="ORF">NQ317_016931</name>
</gene>
<proteinExistence type="predicted"/>
<feature type="non-terminal residue" evidence="1">
    <location>
        <position position="77"/>
    </location>
</feature>
<name>A0ABQ9K3W6_9CUCU</name>
<dbReference type="Proteomes" id="UP001162164">
    <property type="component" value="Unassembled WGS sequence"/>
</dbReference>
<protein>
    <submittedName>
        <fullName evidence="1">Uncharacterized protein</fullName>
    </submittedName>
</protein>
<organism evidence="1 2">
    <name type="scientific">Molorchus minor</name>
    <dbReference type="NCBI Taxonomy" id="1323400"/>
    <lineage>
        <taxon>Eukaryota</taxon>
        <taxon>Metazoa</taxon>
        <taxon>Ecdysozoa</taxon>
        <taxon>Arthropoda</taxon>
        <taxon>Hexapoda</taxon>
        <taxon>Insecta</taxon>
        <taxon>Pterygota</taxon>
        <taxon>Neoptera</taxon>
        <taxon>Endopterygota</taxon>
        <taxon>Coleoptera</taxon>
        <taxon>Polyphaga</taxon>
        <taxon>Cucujiformia</taxon>
        <taxon>Chrysomeloidea</taxon>
        <taxon>Cerambycidae</taxon>
        <taxon>Lamiinae</taxon>
        <taxon>Monochamini</taxon>
        <taxon>Molorchus</taxon>
    </lineage>
</organism>
<keyword evidence="2" id="KW-1185">Reference proteome</keyword>
<reference evidence="1" key="1">
    <citation type="journal article" date="2023" name="Insect Mol. Biol.">
        <title>Genome sequencing provides insights into the evolution of gene families encoding plant cell wall-degrading enzymes in longhorned beetles.</title>
        <authorList>
            <person name="Shin N.R."/>
            <person name="Okamura Y."/>
            <person name="Kirsch R."/>
            <person name="Pauchet Y."/>
        </authorList>
    </citation>
    <scope>NUCLEOTIDE SEQUENCE</scope>
    <source>
        <strain evidence="1">MMC_N1</strain>
    </source>
</reference>
<dbReference type="EMBL" id="JAPWTJ010000021">
    <property type="protein sequence ID" value="KAJ8985020.1"/>
    <property type="molecule type" value="Genomic_DNA"/>
</dbReference>
<evidence type="ECO:0000313" key="1">
    <source>
        <dbReference type="EMBL" id="KAJ8985020.1"/>
    </source>
</evidence>